<evidence type="ECO:0000256" key="1">
    <source>
        <dbReference type="SAM" id="MobiDB-lite"/>
    </source>
</evidence>
<evidence type="ECO:0000256" key="2">
    <source>
        <dbReference type="SAM" id="Phobius"/>
    </source>
</evidence>
<feature type="region of interest" description="Disordered" evidence="1">
    <location>
        <begin position="1"/>
        <end position="47"/>
    </location>
</feature>
<dbReference type="Proteomes" id="UP001500443">
    <property type="component" value="Unassembled WGS sequence"/>
</dbReference>
<feature type="compositionally biased region" description="Basic and acidic residues" evidence="1">
    <location>
        <begin position="204"/>
        <end position="216"/>
    </location>
</feature>
<gene>
    <name evidence="3" type="ORF">GCM10009802_33850</name>
</gene>
<protein>
    <submittedName>
        <fullName evidence="3">Membrane protein</fullName>
    </submittedName>
</protein>
<feature type="compositionally biased region" description="Basic and acidic residues" evidence="1">
    <location>
        <begin position="24"/>
        <end position="36"/>
    </location>
</feature>
<accession>A0ABN2YH34</accession>
<name>A0ABN2YH34_9ACTN</name>
<evidence type="ECO:0000313" key="4">
    <source>
        <dbReference type="Proteomes" id="UP001500443"/>
    </source>
</evidence>
<keyword evidence="2" id="KW-0812">Transmembrane</keyword>
<feature type="compositionally biased region" description="Gly residues" evidence="1">
    <location>
        <begin position="78"/>
        <end position="91"/>
    </location>
</feature>
<feature type="compositionally biased region" description="Gly residues" evidence="1">
    <location>
        <begin position="463"/>
        <end position="472"/>
    </location>
</feature>
<keyword evidence="2" id="KW-1133">Transmembrane helix</keyword>
<feature type="region of interest" description="Disordered" evidence="1">
    <location>
        <begin position="437"/>
        <end position="508"/>
    </location>
</feature>
<dbReference type="RefSeq" id="WP_344290834.1">
    <property type="nucleotide sequence ID" value="NZ_BAAAPF010000104.1"/>
</dbReference>
<keyword evidence="2" id="KW-0472">Membrane</keyword>
<feature type="region of interest" description="Disordered" evidence="1">
    <location>
        <begin position="78"/>
        <end position="98"/>
    </location>
</feature>
<comment type="caution">
    <text evidence="3">The sequence shown here is derived from an EMBL/GenBank/DDBJ whole genome shotgun (WGS) entry which is preliminary data.</text>
</comment>
<sequence>MSTEHTPGAGPDPERGPEPGYAHAHAEHGPDGRSADDPGDPGGGRRRPGVLAAVAVAAAVMLTGGGVAYVVDRTGDGGAASDGSGSGGGPPGLRFDGLSMESAASAGGTPLRVVGELPEGPDEAPVYAPEGRVAAADVARLAKALGLPGEPRQEGGGWRVGVSRDGQGPLLQVAAEAPGAWTYSQHSAGTCGAPLPADPDTTDETDKADKTDKGGEAADGDPGAAVSTTECAAPGNLPLDRTGDPVPEPAAKKAAQPVLAALDQQDAEVALPEPFGAVRTVTAEPVVGGLPTAGWETSLQIGADGQVSGGNGYLTEPAEGHTYPVITADEALKELNKPADGPREDRAVAPACASAVPYEKGTGPGRPLVGKTDPCLGKLEPTKVRGAEFGLSAQSVAGRPTLVPSWLFEVTSDAPTPYHGGKPGTIVWPQPAVAPEYVTTADPGTPTPQPAPPTSAPGAEPSTGGGSDGDAGSGAEPGSPGLVEPAEPAAPDLPSSAPPERPESGPAETAVAVESYSVAGRTLELHFWGGVCTDYAAEAEESGGRVEVRVTGVEKEPGQVCIKIAKRFTEKVELSAPLDGRTVVDAGTGEKVTAK</sequence>
<feature type="compositionally biased region" description="Low complexity" evidence="1">
    <location>
        <begin position="473"/>
        <end position="495"/>
    </location>
</feature>
<feature type="compositionally biased region" description="Pro residues" evidence="1">
    <location>
        <begin position="445"/>
        <end position="455"/>
    </location>
</feature>
<proteinExistence type="predicted"/>
<feature type="region of interest" description="Disordered" evidence="1">
    <location>
        <begin position="184"/>
        <end position="254"/>
    </location>
</feature>
<organism evidence="3 4">
    <name type="scientific">Streptomyces synnematoformans</name>
    <dbReference type="NCBI Taxonomy" id="415721"/>
    <lineage>
        <taxon>Bacteria</taxon>
        <taxon>Bacillati</taxon>
        <taxon>Actinomycetota</taxon>
        <taxon>Actinomycetes</taxon>
        <taxon>Kitasatosporales</taxon>
        <taxon>Streptomycetaceae</taxon>
        <taxon>Streptomyces</taxon>
    </lineage>
</organism>
<feature type="transmembrane region" description="Helical" evidence="2">
    <location>
        <begin position="50"/>
        <end position="71"/>
    </location>
</feature>
<evidence type="ECO:0000313" key="3">
    <source>
        <dbReference type="EMBL" id="GAA2127338.1"/>
    </source>
</evidence>
<dbReference type="EMBL" id="BAAAPF010000104">
    <property type="protein sequence ID" value="GAA2127338.1"/>
    <property type="molecule type" value="Genomic_DNA"/>
</dbReference>
<reference evidence="3 4" key="1">
    <citation type="journal article" date="2019" name="Int. J. Syst. Evol. Microbiol.">
        <title>The Global Catalogue of Microorganisms (GCM) 10K type strain sequencing project: providing services to taxonomists for standard genome sequencing and annotation.</title>
        <authorList>
            <consortium name="The Broad Institute Genomics Platform"/>
            <consortium name="The Broad Institute Genome Sequencing Center for Infectious Disease"/>
            <person name="Wu L."/>
            <person name="Ma J."/>
        </authorList>
    </citation>
    <scope>NUCLEOTIDE SEQUENCE [LARGE SCALE GENOMIC DNA]</scope>
    <source>
        <strain evidence="3 4">JCM 15481</strain>
    </source>
</reference>
<keyword evidence="4" id="KW-1185">Reference proteome</keyword>